<accession>C4J2Q1</accession>
<organism evidence="1">
    <name type="scientific">Zea mays</name>
    <name type="common">Maize</name>
    <dbReference type="NCBI Taxonomy" id="4577"/>
    <lineage>
        <taxon>Eukaryota</taxon>
        <taxon>Viridiplantae</taxon>
        <taxon>Streptophyta</taxon>
        <taxon>Embryophyta</taxon>
        <taxon>Tracheophyta</taxon>
        <taxon>Spermatophyta</taxon>
        <taxon>Magnoliopsida</taxon>
        <taxon>Liliopsida</taxon>
        <taxon>Poales</taxon>
        <taxon>Poaceae</taxon>
        <taxon>PACMAD clade</taxon>
        <taxon>Panicoideae</taxon>
        <taxon>Andropogonodae</taxon>
        <taxon>Andropogoneae</taxon>
        <taxon>Tripsacinae</taxon>
        <taxon>Zea</taxon>
    </lineage>
</organism>
<name>C4J2Q1_MAIZE</name>
<evidence type="ECO:0000313" key="1">
    <source>
        <dbReference type="EMBL" id="ACR35451.1"/>
    </source>
</evidence>
<proteinExistence type="evidence at transcript level"/>
<reference evidence="1" key="1">
    <citation type="journal article" date="2009" name="PLoS Genet.">
        <title>Sequencing, mapping, and analysis of 27,455 maize full-length cDNAs.</title>
        <authorList>
            <person name="Soderlund C."/>
            <person name="Descour A."/>
            <person name="Kudrna D."/>
            <person name="Bomhoff M."/>
            <person name="Boyd L."/>
            <person name="Currie J."/>
            <person name="Angelova A."/>
            <person name="Collura K."/>
            <person name="Wissotski M."/>
            <person name="Ashley E."/>
            <person name="Morrow D."/>
            <person name="Fernandes J."/>
            <person name="Walbot V."/>
            <person name="Yu Y."/>
        </authorList>
    </citation>
    <scope>NUCLEOTIDE SEQUENCE</scope>
    <source>
        <strain evidence="1">B73</strain>
    </source>
</reference>
<dbReference type="EMBL" id="BT085098">
    <property type="protein sequence ID" value="ACR35451.1"/>
    <property type="molecule type" value="mRNA"/>
</dbReference>
<reference evidence="1" key="2">
    <citation type="submission" date="2012-06" db="EMBL/GenBank/DDBJ databases">
        <authorList>
            <person name="Yu Y."/>
            <person name="Currie J."/>
            <person name="Lomeli R."/>
            <person name="Angelova A."/>
            <person name="Collura K."/>
            <person name="Wissotski M."/>
            <person name="Campos D."/>
            <person name="Kudrna D."/>
            <person name="Golser W."/>
            <person name="Ashely E."/>
            <person name="Descour A."/>
            <person name="Fernandes J."/>
            <person name="Soderlund C."/>
            <person name="Walbot V."/>
        </authorList>
    </citation>
    <scope>NUCLEOTIDE SEQUENCE</scope>
    <source>
        <strain evidence="1">B73</strain>
    </source>
</reference>
<protein>
    <submittedName>
        <fullName evidence="1">Uncharacterized protein</fullName>
    </submittedName>
</protein>
<dbReference type="AlphaFoldDB" id="C4J2Q1"/>
<sequence length="43" mass="4594">MQLASLRGTVAARTSSVLRTKLHHGTLLSLNYPTSACGELHTT</sequence>